<feature type="compositionally biased region" description="Basic and acidic residues" evidence="6">
    <location>
        <begin position="349"/>
        <end position="360"/>
    </location>
</feature>
<dbReference type="Pfam" id="PF20684">
    <property type="entry name" value="Fung_rhodopsin"/>
    <property type="match status" value="1"/>
</dbReference>
<dbReference type="PANTHER" id="PTHR33048">
    <property type="entry name" value="PTH11-LIKE INTEGRAL MEMBRANE PROTEIN (AFU_ORTHOLOGUE AFUA_5G11245)"/>
    <property type="match status" value="1"/>
</dbReference>
<evidence type="ECO:0000313" key="10">
    <source>
        <dbReference type="Proteomes" id="UP000799428"/>
    </source>
</evidence>
<evidence type="ECO:0000313" key="9">
    <source>
        <dbReference type="EMBL" id="KAF2713130.1"/>
    </source>
</evidence>
<keyword evidence="3 7" id="KW-1133">Transmembrane helix</keyword>
<feature type="transmembrane region" description="Helical" evidence="7">
    <location>
        <begin position="211"/>
        <end position="235"/>
    </location>
</feature>
<dbReference type="OrthoDB" id="2988756at2759"/>
<feature type="transmembrane region" description="Helical" evidence="7">
    <location>
        <begin position="6"/>
        <end position="22"/>
    </location>
</feature>
<feature type="transmembrane region" description="Helical" evidence="7">
    <location>
        <begin position="177"/>
        <end position="199"/>
    </location>
</feature>
<keyword evidence="10" id="KW-1185">Reference proteome</keyword>
<accession>A0A6G1KK12</accession>
<dbReference type="PANTHER" id="PTHR33048:SF2">
    <property type="entry name" value="SRPK"/>
    <property type="match status" value="1"/>
</dbReference>
<organism evidence="9 10">
    <name type="scientific">Pleomassaria siparia CBS 279.74</name>
    <dbReference type="NCBI Taxonomy" id="1314801"/>
    <lineage>
        <taxon>Eukaryota</taxon>
        <taxon>Fungi</taxon>
        <taxon>Dikarya</taxon>
        <taxon>Ascomycota</taxon>
        <taxon>Pezizomycotina</taxon>
        <taxon>Dothideomycetes</taxon>
        <taxon>Pleosporomycetidae</taxon>
        <taxon>Pleosporales</taxon>
        <taxon>Pleomassariaceae</taxon>
        <taxon>Pleomassaria</taxon>
    </lineage>
</organism>
<evidence type="ECO:0000256" key="6">
    <source>
        <dbReference type="SAM" id="MobiDB-lite"/>
    </source>
</evidence>
<name>A0A6G1KK12_9PLEO</name>
<feature type="domain" description="Rhodopsin" evidence="8">
    <location>
        <begin position="29"/>
        <end position="269"/>
    </location>
</feature>
<feature type="transmembrane region" description="Helical" evidence="7">
    <location>
        <begin position="130"/>
        <end position="157"/>
    </location>
</feature>
<dbReference type="InterPro" id="IPR052337">
    <property type="entry name" value="SAT4-like"/>
</dbReference>
<evidence type="ECO:0000256" key="7">
    <source>
        <dbReference type="SAM" id="Phobius"/>
    </source>
</evidence>
<comment type="subcellular location">
    <subcellularLocation>
        <location evidence="1">Membrane</location>
        <topology evidence="1">Multi-pass membrane protein</topology>
    </subcellularLocation>
</comment>
<feature type="transmembrane region" description="Helical" evidence="7">
    <location>
        <begin position="95"/>
        <end position="118"/>
    </location>
</feature>
<evidence type="ECO:0000256" key="4">
    <source>
        <dbReference type="ARBA" id="ARBA00023136"/>
    </source>
</evidence>
<dbReference type="GO" id="GO:0016020">
    <property type="term" value="C:membrane"/>
    <property type="evidence" value="ECO:0007669"/>
    <property type="project" value="UniProtKB-SubCell"/>
</dbReference>
<evidence type="ECO:0000256" key="5">
    <source>
        <dbReference type="ARBA" id="ARBA00038359"/>
    </source>
</evidence>
<protein>
    <recommendedName>
        <fullName evidence="8">Rhodopsin domain-containing protein</fullName>
    </recommendedName>
</protein>
<evidence type="ECO:0000256" key="3">
    <source>
        <dbReference type="ARBA" id="ARBA00022989"/>
    </source>
</evidence>
<keyword evidence="4 7" id="KW-0472">Membrane</keyword>
<evidence type="ECO:0000256" key="2">
    <source>
        <dbReference type="ARBA" id="ARBA00022692"/>
    </source>
</evidence>
<gene>
    <name evidence="9" type="ORF">K504DRAFT_369566</name>
</gene>
<dbReference type="AlphaFoldDB" id="A0A6G1KK12"/>
<keyword evidence="2 7" id="KW-0812">Transmembrane</keyword>
<evidence type="ECO:0000256" key="1">
    <source>
        <dbReference type="ARBA" id="ARBA00004141"/>
    </source>
</evidence>
<proteinExistence type="inferred from homology"/>
<feature type="region of interest" description="Disordered" evidence="6">
    <location>
        <begin position="278"/>
        <end position="312"/>
    </location>
</feature>
<feature type="region of interest" description="Disordered" evidence="6">
    <location>
        <begin position="326"/>
        <end position="360"/>
    </location>
</feature>
<sequence length="382" mass="43591">MDFTRNLAEIWTLYVIGSFMIFMRAFCRTRMVGIRGYKADDYLVWVTWAVYTEVSVIAHVFIIKAKGLHTSLLSPADRENLPLSDYHAWEYGTQVFIVGLTSYAVIVWTLKFNMLFFYRRVVKGLWIERFVVPVMCFVGVGAVIVILVLTCTCVPFRKMWQILPDPGEKCVPQSKAIFYTMLSLNLTTDMFIMLIPLPILRSMNAGIFRRLGLTFLFSLGIFCMVAAILRVLFIFKLNQSGISAMWSIREDFVAIFVGQAPMVYPIFKKTFWSSVIGSSKPGKTEEGSYEMGRASPSQMDASRRSRKKKDPYSISRIMGGTTVAATQMDMTRSESQEKIIEEEGVTSSAKREADHDRTDRAIHVQQTFQVQTGVDRHQRPMP</sequence>
<dbReference type="EMBL" id="MU005765">
    <property type="protein sequence ID" value="KAF2713130.1"/>
    <property type="molecule type" value="Genomic_DNA"/>
</dbReference>
<evidence type="ECO:0000259" key="8">
    <source>
        <dbReference type="Pfam" id="PF20684"/>
    </source>
</evidence>
<feature type="transmembrane region" description="Helical" evidence="7">
    <location>
        <begin position="42"/>
        <end position="63"/>
    </location>
</feature>
<reference evidence="9" key="1">
    <citation type="journal article" date="2020" name="Stud. Mycol.">
        <title>101 Dothideomycetes genomes: a test case for predicting lifestyles and emergence of pathogens.</title>
        <authorList>
            <person name="Haridas S."/>
            <person name="Albert R."/>
            <person name="Binder M."/>
            <person name="Bloem J."/>
            <person name="Labutti K."/>
            <person name="Salamov A."/>
            <person name="Andreopoulos B."/>
            <person name="Baker S."/>
            <person name="Barry K."/>
            <person name="Bills G."/>
            <person name="Bluhm B."/>
            <person name="Cannon C."/>
            <person name="Castanera R."/>
            <person name="Culley D."/>
            <person name="Daum C."/>
            <person name="Ezra D."/>
            <person name="Gonzalez J."/>
            <person name="Henrissat B."/>
            <person name="Kuo A."/>
            <person name="Liang C."/>
            <person name="Lipzen A."/>
            <person name="Lutzoni F."/>
            <person name="Magnuson J."/>
            <person name="Mondo S."/>
            <person name="Nolan M."/>
            <person name="Ohm R."/>
            <person name="Pangilinan J."/>
            <person name="Park H.-J."/>
            <person name="Ramirez L."/>
            <person name="Alfaro M."/>
            <person name="Sun H."/>
            <person name="Tritt A."/>
            <person name="Yoshinaga Y."/>
            <person name="Zwiers L.-H."/>
            <person name="Turgeon B."/>
            <person name="Goodwin S."/>
            <person name="Spatafora J."/>
            <person name="Crous P."/>
            <person name="Grigoriev I."/>
        </authorList>
    </citation>
    <scope>NUCLEOTIDE SEQUENCE</scope>
    <source>
        <strain evidence="9">CBS 279.74</strain>
    </source>
</reference>
<comment type="similarity">
    <text evidence="5">Belongs to the SAT4 family.</text>
</comment>
<dbReference type="Proteomes" id="UP000799428">
    <property type="component" value="Unassembled WGS sequence"/>
</dbReference>
<feature type="compositionally biased region" description="Basic and acidic residues" evidence="6">
    <location>
        <begin position="331"/>
        <end position="341"/>
    </location>
</feature>
<dbReference type="InterPro" id="IPR049326">
    <property type="entry name" value="Rhodopsin_dom_fungi"/>
</dbReference>